<feature type="region of interest" description="Disordered" evidence="1">
    <location>
        <begin position="1"/>
        <end position="22"/>
    </location>
</feature>
<evidence type="ECO:0000313" key="3">
    <source>
        <dbReference type="Proteomes" id="UP000588277"/>
    </source>
</evidence>
<dbReference type="Proteomes" id="UP000588277">
    <property type="component" value="Unassembled WGS sequence"/>
</dbReference>
<keyword evidence="3" id="KW-1185">Reference proteome</keyword>
<comment type="caution">
    <text evidence="2">The sequence shown here is derived from an EMBL/GenBank/DDBJ whole genome shotgun (WGS) entry which is preliminary data.</text>
</comment>
<gene>
    <name evidence="2" type="ORF">G1C96_1742</name>
</gene>
<proteinExistence type="predicted"/>
<sequence>MNLMRRGADPSNHARHRTRQTPAVHAVRRRIIATVLALAVSFTGSVPAVWAQNDVDSLGGVTVTASGTTTSAAAADATDDVIVSAAETLGAQHAQSTQSAAFDGASDDSADADLSATQRYAAQNDGATADSAAQNDSAQNDSAQNDAAQNAEQPRPRIVTAALGGRDFEGQATRTIGGRTYILIGNEQQLRAIGTGKTVVGKVWQIKQKCERVLGCLADSAWTDQGSESLAYAGDADLAAGDKLRNKEFPDHDGLLTTIGATRTKYFVKDADGNRHNVDDATYAAKTGQKYASDASYIVFRDIDVSSDAAAGTTSGAVWTPLMFSGVMLGVVSAAQGTAGSLWDGVGADGVSTADDAVRPVVSNVRVHQTGQLDVSKYTGIGFFGTVSNKLDANDPLRGAVTPAYVSNIELDVVSVTNESTEVRVDQTLVSALVGGLGLVVGDIVSGLLKVLTFGRIDLDGLVENLLTIRKADPSSLAVGSFAGRVIGSVTIDKCRSTNVTVSSVTGMTGGFVGYAQGETQYDLISDALGDIVQLLTNILNIIPGLGLGDLITLLLNGNIIDADALIPVAYHNPTISSSAVKNFTAGTVIGAADKDYAGGFIGVQIGTIVTDSSVTSDNAYAVTGGAYVGGFAGLMRNDVMKGALQEVGVDLIRLSQPQSTAVGSSVHANVTVDAGTYAGGFAGAMADSYAVNDTLDGTIVVKASGTRAPRRSPADSPAWPPWAGCPTSARGTRRTPTCSPA</sequence>
<name>A0A7Y0F4W8_9BIFI</name>
<reference evidence="2 3" key="1">
    <citation type="submission" date="2020-02" db="EMBL/GenBank/DDBJ databases">
        <title>Characterization of phylogenetic diversity of novel bifidobacterial species isolated in Czech ZOOs.</title>
        <authorList>
            <person name="Lugli G.A."/>
            <person name="Vera N.B."/>
            <person name="Ventura M."/>
        </authorList>
    </citation>
    <scope>NUCLEOTIDE SEQUENCE [LARGE SCALE GENOMIC DNA]</scope>
    <source>
        <strain evidence="2 3">DSM 109958</strain>
    </source>
</reference>
<evidence type="ECO:0000256" key="1">
    <source>
        <dbReference type="SAM" id="MobiDB-lite"/>
    </source>
</evidence>
<accession>A0A7Y0F4W8</accession>
<protein>
    <submittedName>
        <fullName evidence="2">Cell surface protein with gram positive anchor domain</fullName>
    </submittedName>
</protein>
<feature type="region of interest" description="Disordered" evidence="1">
    <location>
        <begin position="123"/>
        <end position="155"/>
    </location>
</feature>
<feature type="region of interest" description="Disordered" evidence="1">
    <location>
        <begin position="707"/>
        <end position="742"/>
    </location>
</feature>
<organism evidence="2 3">
    <name type="scientific">Bifidobacterium moraviense</name>
    <dbReference type="NCBI Taxonomy" id="2675323"/>
    <lineage>
        <taxon>Bacteria</taxon>
        <taxon>Bacillati</taxon>
        <taxon>Actinomycetota</taxon>
        <taxon>Actinomycetes</taxon>
        <taxon>Bifidobacteriales</taxon>
        <taxon>Bifidobacteriaceae</taxon>
        <taxon>Bifidobacterium</taxon>
    </lineage>
</organism>
<dbReference type="AlphaFoldDB" id="A0A7Y0F4W8"/>
<evidence type="ECO:0000313" key="2">
    <source>
        <dbReference type="EMBL" id="NMN01157.1"/>
    </source>
</evidence>
<feature type="compositionally biased region" description="Low complexity" evidence="1">
    <location>
        <begin position="129"/>
        <end position="151"/>
    </location>
</feature>
<dbReference type="EMBL" id="JAAIIH010000017">
    <property type="protein sequence ID" value="NMN01157.1"/>
    <property type="molecule type" value="Genomic_DNA"/>
</dbReference>